<gene>
    <name evidence="1" type="ORF">CK936_05115</name>
</gene>
<dbReference type="EMBL" id="NSJV01000096">
    <property type="protein sequence ID" value="PAU49919.1"/>
    <property type="molecule type" value="Genomic_DNA"/>
</dbReference>
<protein>
    <recommendedName>
        <fullName evidence="3">Carrier domain-containing protein</fullName>
    </recommendedName>
</protein>
<organism evidence="1 2">
    <name type="scientific">Streptomyces albireticuli</name>
    <dbReference type="NCBI Taxonomy" id="1940"/>
    <lineage>
        <taxon>Bacteria</taxon>
        <taxon>Bacillati</taxon>
        <taxon>Actinomycetota</taxon>
        <taxon>Actinomycetes</taxon>
        <taxon>Kitasatosporales</taxon>
        <taxon>Streptomycetaceae</taxon>
        <taxon>Streptomyces</taxon>
    </lineage>
</organism>
<sequence>MSTDLPDAEVVIRDTVGAVLNTSAAEWPRDRPLDELPDAIYDSLAQLEVLTRVERAFRLPPRPVEPDHLMSIDTIMAMVAESTAVRTPAETGAAEGGDG</sequence>
<accession>A0A2A2DEU9</accession>
<reference evidence="1 2" key="1">
    <citation type="submission" date="2017-08" db="EMBL/GenBank/DDBJ databases">
        <title>Genome sequence of Streptomyces albireticuli NRRL B-1670.</title>
        <authorList>
            <person name="Graham D.E."/>
            <person name="Mahan K.M."/>
            <person name="Klingeman D.M."/>
            <person name="Hettich R.L."/>
            <person name="Parry R.J."/>
            <person name="Spain J.C."/>
        </authorList>
    </citation>
    <scope>NUCLEOTIDE SEQUENCE [LARGE SCALE GENOMIC DNA]</scope>
    <source>
        <strain evidence="1 2">NRRL B-1670</strain>
    </source>
</reference>
<dbReference type="SUPFAM" id="SSF47336">
    <property type="entry name" value="ACP-like"/>
    <property type="match status" value="1"/>
</dbReference>
<name>A0A2A2DEU9_9ACTN</name>
<proteinExistence type="predicted"/>
<evidence type="ECO:0000313" key="2">
    <source>
        <dbReference type="Proteomes" id="UP000218944"/>
    </source>
</evidence>
<keyword evidence="2" id="KW-1185">Reference proteome</keyword>
<dbReference type="Proteomes" id="UP000218944">
    <property type="component" value="Unassembled WGS sequence"/>
</dbReference>
<comment type="caution">
    <text evidence="1">The sequence shown here is derived from an EMBL/GenBank/DDBJ whole genome shotgun (WGS) entry which is preliminary data.</text>
</comment>
<evidence type="ECO:0000313" key="1">
    <source>
        <dbReference type="EMBL" id="PAU49919.1"/>
    </source>
</evidence>
<dbReference type="AlphaFoldDB" id="A0A2A2DEU9"/>
<dbReference type="InterPro" id="IPR036736">
    <property type="entry name" value="ACP-like_sf"/>
</dbReference>
<dbReference type="RefSeq" id="WP_095579257.1">
    <property type="nucleotide sequence ID" value="NZ_JAJQQS010000016.1"/>
</dbReference>
<evidence type="ECO:0008006" key="3">
    <source>
        <dbReference type="Google" id="ProtNLM"/>
    </source>
</evidence>